<proteinExistence type="predicted"/>
<sequence length="216" mass="24408">MTVTKIEIQVVADFVCPWCFIGKRRLEKAIQQFKETSSKQVEFTVKWRPYQLLPDAPKQSIEKSVSYAQRFGADRAKQMISDMIQMGKSEGIAFDYRGKIGNTFDAHRLVAYAEEFNLQNELAEQLFHAYFEKARDIANNEVLVSIAAKAGLDRAEVQAYLASDKGAKQVKETLSKNRRDGISGVPSFFIQGRFCFSGAEPSSAFVSLFEQISNKH</sequence>
<accession>A0ACC2SQS4</accession>
<dbReference type="Proteomes" id="UP001165960">
    <property type="component" value="Unassembled WGS sequence"/>
</dbReference>
<evidence type="ECO:0000313" key="1">
    <source>
        <dbReference type="EMBL" id="KAJ9064732.1"/>
    </source>
</evidence>
<gene>
    <name evidence="1" type="ORF">DSO57_1027270</name>
</gene>
<protein>
    <submittedName>
        <fullName evidence="1">Uncharacterized protein</fullName>
    </submittedName>
</protein>
<dbReference type="EMBL" id="QTSX02004425">
    <property type="protein sequence ID" value="KAJ9064732.1"/>
    <property type="molecule type" value="Genomic_DNA"/>
</dbReference>
<reference evidence="1" key="1">
    <citation type="submission" date="2022-04" db="EMBL/GenBank/DDBJ databases">
        <title>Genome of the entomopathogenic fungus Entomophthora muscae.</title>
        <authorList>
            <person name="Elya C."/>
            <person name="Lovett B.R."/>
            <person name="Lee E."/>
            <person name="Macias A.M."/>
            <person name="Hajek A.E."/>
            <person name="De Bivort B.L."/>
            <person name="Kasson M.T."/>
            <person name="De Fine Licht H.H."/>
            <person name="Stajich J.E."/>
        </authorList>
    </citation>
    <scope>NUCLEOTIDE SEQUENCE</scope>
    <source>
        <strain evidence="1">Berkeley</strain>
    </source>
</reference>
<evidence type="ECO:0000313" key="2">
    <source>
        <dbReference type="Proteomes" id="UP001165960"/>
    </source>
</evidence>
<name>A0ACC2SQS4_9FUNG</name>
<keyword evidence="2" id="KW-1185">Reference proteome</keyword>
<comment type="caution">
    <text evidence="1">The sequence shown here is derived from an EMBL/GenBank/DDBJ whole genome shotgun (WGS) entry which is preliminary data.</text>
</comment>
<organism evidence="1 2">
    <name type="scientific">Entomophthora muscae</name>
    <dbReference type="NCBI Taxonomy" id="34485"/>
    <lineage>
        <taxon>Eukaryota</taxon>
        <taxon>Fungi</taxon>
        <taxon>Fungi incertae sedis</taxon>
        <taxon>Zoopagomycota</taxon>
        <taxon>Entomophthoromycotina</taxon>
        <taxon>Entomophthoromycetes</taxon>
        <taxon>Entomophthorales</taxon>
        <taxon>Entomophthoraceae</taxon>
        <taxon>Entomophthora</taxon>
    </lineage>
</organism>